<accession>A0A2A4GEI4</accession>
<dbReference type="InterPro" id="IPR018062">
    <property type="entry name" value="HTH_AraC-typ_CS"/>
</dbReference>
<dbReference type="PANTHER" id="PTHR43280:SF29">
    <property type="entry name" value="ARAC-FAMILY TRANSCRIPTIONAL REGULATOR"/>
    <property type="match status" value="1"/>
</dbReference>
<dbReference type="InterPro" id="IPR029016">
    <property type="entry name" value="GAF-like_dom_sf"/>
</dbReference>
<reference evidence="5 6" key="1">
    <citation type="submission" date="2017-04" db="EMBL/GenBank/DDBJ databases">
        <title>A new member of the family Flavobacteriaceae isolated from ascidians.</title>
        <authorList>
            <person name="Chen L."/>
        </authorList>
    </citation>
    <scope>NUCLEOTIDE SEQUENCE [LARGE SCALE GENOMIC DNA]</scope>
    <source>
        <strain evidence="5 6">HQA918</strain>
    </source>
</reference>
<dbReference type="EMBL" id="NBWU01000001">
    <property type="protein sequence ID" value="PCE66424.1"/>
    <property type="molecule type" value="Genomic_DNA"/>
</dbReference>
<dbReference type="InterPro" id="IPR003018">
    <property type="entry name" value="GAF"/>
</dbReference>
<dbReference type="SUPFAM" id="SSF55781">
    <property type="entry name" value="GAF domain-like"/>
    <property type="match status" value="1"/>
</dbReference>
<sequence length="291" mass="33114">MQAQLYHLEELKAISYFSSSLYLKETEEEVLWDITKNVIHHLGFIDCVIYTLDHERHKLIQRAAYGTKNPCQEQIHNQIELEMGQGIVGSVALAKRAEIVHNTADDPRYLVDDACRLSEISVPIIVGKKLYGVIDSEHPEAHFFNERHLHLLKIVAALCAQKVKELGSQRRKIFTKSNPYFKRLENMMRIKKIYRDPCLSLGNTAERLGISACYLSSLVNSLLQKSFNDFVNEYRIEDVKENLGSDSFSHYTVVSVGLEAGFNSKSAFYAAFKKHTGITPVQFKNSLLGMA</sequence>
<name>A0A2A4GEI4_9FLAO</name>
<evidence type="ECO:0000259" key="4">
    <source>
        <dbReference type="PROSITE" id="PS01124"/>
    </source>
</evidence>
<dbReference type="GO" id="GO:0043565">
    <property type="term" value="F:sequence-specific DNA binding"/>
    <property type="evidence" value="ECO:0007669"/>
    <property type="project" value="InterPro"/>
</dbReference>
<dbReference type="SMART" id="SM00342">
    <property type="entry name" value="HTH_ARAC"/>
    <property type="match status" value="1"/>
</dbReference>
<dbReference type="InterPro" id="IPR009057">
    <property type="entry name" value="Homeodomain-like_sf"/>
</dbReference>
<dbReference type="Gene3D" id="1.10.10.60">
    <property type="entry name" value="Homeodomain-like"/>
    <property type="match status" value="2"/>
</dbReference>
<dbReference type="GO" id="GO:0003700">
    <property type="term" value="F:DNA-binding transcription factor activity"/>
    <property type="evidence" value="ECO:0007669"/>
    <property type="project" value="InterPro"/>
</dbReference>
<keyword evidence="6" id="KW-1185">Reference proteome</keyword>
<dbReference type="PROSITE" id="PS00041">
    <property type="entry name" value="HTH_ARAC_FAMILY_1"/>
    <property type="match status" value="1"/>
</dbReference>
<evidence type="ECO:0000313" key="5">
    <source>
        <dbReference type="EMBL" id="PCE66424.1"/>
    </source>
</evidence>
<dbReference type="Gene3D" id="3.30.450.40">
    <property type="match status" value="1"/>
</dbReference>
<dbReference type="PROSITE" id="PS01124">
    <property type="entry name" value="HTH_ARAC_FAMILY_2"/>
    <property type="match status" value="1"/>
</dbReference>
<dbReference type="Proteomes" id="UP000219559">
    <property type="component" value="Unassembled WGS sequence"/>
</dbReference>
<keyword evidence="2" id="KW-0238">DNA-binding</keyword>
<dbReference type="OrthoDB" id="9779074at2"/>
<dbReference type="AlphaFoldDB" id="A0A2A4GEI4"/>
<evidence type="ECO:0000256" key="2">
    <source>
        <dbReference type="ARBA" id="ARBA00023125"/>
    </source>
</evidence>
<evidence type="ECO:0000313" key="6">
    <source>
        <dbReference type="Proteomes" id="UP000219559"/>
    </source>
</evidence>
<proteinExistence type="predicted"/>
<keyword evidence="3" id="KW-0804">Transcription</keyword>
<dbReference type="SUPFAM" id="SSF46689">
    <property type="entry name" value="Homeodomain-like"/>
    <property type="match status" value="1"/>
</dbReference>
<dbReference type="RefSeq" id="WP_097441945.1">
    <property type="nucleotide sequence ID" value="NZ_NBWU01000001.1"/>
</dbReference>
<protein>
    <recommendedName>
        <fullName evidence="4">HTH araC/xylS-type domain-containing protein</fullName>
    </recommendedName>
</protein>
<dbReference type="SMART" id="SM00065">
    <property type="entry name" value="GAF"/>
    <property type="match status" value="1"/>
</dbReference>
<dbReference type="PANTHER" id="PTHR43280">
    <property type="entry name" value="ARAC-FAMILY TRANSCRIPTIONAL REGULATOR"/>
    <property type="match status" value="1"/>
</dbReference>
<organism evidence="5 6">
    <name type="scientific">Sediminicola luteus</name>
    <dbReference type="NCBI Taxonomy" id="319238"/>
    <lineage>
        <taxon>Bacteria</taxon>
        <taxon>Pseudomonadati</taxon>
        <taxon>Bacteroidota</taxon>
        <taxon>Flavobacteriia</taxon>
        <taxon>Flavobacteriales</taxon>
        <taxon>Flavobacteriaceae</taxon>
        <taxon>Sediminicola</taxon>
    </lineage>
</organism>
<dbReference type="Pfam" id="PF12833">
    <property type="entry name" value="HTH_18"/>
    <property type="match status" value="1"/>
</dbReference>
<dbReference type="Pfam" id="PF13185">
    <property type="entry name" value="GAF_2"/>
    <property type="match status" value="1"/>
</dbReference>
<evidence type="ECO:0000256" key="1">
    <source>
        <dbReference type="ARBA" id="ARBA00023015"/>
    </source>
</evidence>
<comment type="caution">
    <text evidence="5">The sequence shown here is derived from an EMBL/GenBank/DDBJ whole genome shotgun (WGS) entry which is preliminary data.</text>
</comment>
<dbReference type="InterPro" id="IPR018060">
    <property type="entry name" value="HTH_AraC"/>
</dbReference>
<feature type="domain" description="HTH araC/xylS-type" evidence="4">
    <location>
        <begin position="184"/>
        <end position="286"/>
    </location>
</feature>
<evidence type="ECO:0000256" key="3">
    <source>
        <dbReference type="ARBA" id="ARBA00023163"/>
    </source>
</evidence>
<keyword evidence="1" id="KW-0805">Transcription regulation</keyword>
<gene>
    <name evidence="5" type="ORF">B7P33_03770</name>
</gene>